<reference evidence="1 2" key="1">
    <citation type="submission" date="2020-01" db="EMBL/GenBank/DDBJ databases">
        <authorList>
            <person name="Kim M.K."/>
        </authorList>
    </citation>
    <scope>NUCLEOTIDE SEQUENCE [LARGE SCALE GENOMIC DNA]</scope>
    <source>
        <strain evidence="1 2">BT213</strain>
    </source>
</reference>
<protein>
    <recommendedName>
        <fullName evidence="3">Addiction module component</fullName>
    </recommendedName>
</protein>
<dbReference type="Proteomes" id="UP000478546">
    <property type="component" value="Unassembled WGS sequence"/>
</dbReference>
<keyword evidence="2" id="KW-1185">Reference proteome</keyword>
<accession>A0A6B2H9B1</accession>
<name>A0A6B2H9B1_9BACT</name>
<proteinExistence type="predicted"/>
<evidence type="ECO:0008006" key="3">
    <source>
        <dbReference type="Google" id="ProtNLM"/>
    </source>
</evidence>
<dbReference type="EMBL" id="JAAEAA010000008">
    <property type="protein sequence ID" value="NDK55844.1"/>
    <property type="molecule type" value="Genomic_DNA"/>
</dbReference>
<sequence length="74" mass="8569">MGNEALKLELIEWLAQLDDEDTIQYLKVVKDSASEKDWWPNLTPEQRAGIERGLQDIDQDKVTSHEEVKKLFGL</sequence>
<dbReference type="AlphaFoldDB" id="A0A6B2H9B1"/>
<comment type="caution">
    <text evidence="1">The sequence shown here is derived from an EMBL/GenBank/DDBJ whole genome shotgun (WGS) entry which is preliminary data.</text>
</comment>
<organism evidence="1 2">
    <name type="scientific">Pontibacter fetidus</name>
    <dbReference type="NCBI Taxonomy" id="2700082"/>
    <lineage>
        <taxon>Bacteria</taxon>
        <taxon>Pseudomonadati</taxon>
        <taxon>Bacteroidota</taxon>
        <taxon>Cytophagia</taxon>
        <taxon>Cytophagales</taxon>
        <taxon>Hymenobacteraceae</taxon>
        <taxon>Pontibacter</taxon>
    </lineage>
</organism>
<evidence type="ECO:0000313" key="2">
    <source>
        <dbReference type="Proteomes" id="UP000478546"/>
    </source>
</evidence>
<gene>
    <name evidence="1" type="ORF">GWO68_07945</name>
</gene>
<evidence type="ECO:0000313" key="1">
    <source>
        <dbReference type="EMBL" id="NDK55844.1"/>
    </source>
</evidence>
<dbReference type="RefSeq" id="WP_162345905.1">
    <property type="nucleotide sequence ID" value="NZ_JAAEAA010000008.1"/>
</dbReference>